<evidence type="ECO:0000313" key="1">
    <source>
        <dbReference type="EMBL" id="RQH40849.1"/>
    </source>
</evidence>
<gene>
    <name evidence="1" type="ORF">D5R40_15980</name>
</gene>
<dbReference type="AlphaFoldDB" id="A0A3N6PJU0"/>
<reference evidence="1 2" key="1">
    <citation type="journal article" date="2018" name="ACS Chem. Biol.">
        <title>Ketoreductase domain dysfunction expands chemodiversity: malyngamide biosynthesis in the cyanobacterium Okeania hirsuta.</title>
        <authorList>
            <person name="Moss N.A."/>
            <person name="Leao T."/>
            <person name="Rankin M."/>
            <person name="McCullough T.M."/>
            <person name="Qu P."/>
            <person name="Korobeynikov A."/>
            <person name="Smith J.L."/>
            <person name="Gerwick L."/>
            <person name="Gerwick W.H."/>
        </authorList>
    </citation>
    <scope>NUCLEOTIDE SEQUENCE [LARGE SCALE GENOMIC DNA]</scope>
    <source>
        <strain evidence="1 2">PAB10Feb10-1</strain>
    </source>
</reference>
<comment type="caution">
    <text evidence="1">The sequence shown here is derived from an EMBL/GenBank/DDBJ whole genome shotgun (WGS) entry which is preliminary data.</text>
</comment>
<dbReference type="EMBL" id="RCBY01000085">
    <property type="protein sequence ID" value="RQH40849.1"/>
    <property type="molecule type" value="Genomic_DNA"/>
</dbReference>
<keyword evidence="2" id="KW-1185">Reference proteome</keyword>
<name>A0A3N6PJU0_9CYAN</name>
<accession>A0A3N6PJU0</accession>
<proteinExistence type="predicted"/>
<evidence type="ECO:0000313" key="2">
    <source>
        <dbReference type="Proteomes" id="UP000269154"/>
    </source>
</evidence>
<sequence>MLFYLKIFISIITIISIASDNLSLPNSLFLTIDNYLMVRKRRPRRPRKPRIEIEKIESTDPWKPKSTCPDNSEDLEILATDLILDLPGYVNREIQRDRQSNEDYLERNIVIAGRPEFEPLPIDDMPFFQEDINQIFLTTLERQYRDSQVVELQKFHWLFLRKSQRQWELVNMFSIEESLLGNLPPQPEDSSNGVFARGIRVWLQGCYFGDRGQETGVKSQNEE</sequence>
<organism evidence="1 2">
    <name type="scientific">Okeania hirsuta</name>
    <dbReference type="NCBI Taxonomy" id="1458930"/>
    <lineage>
        <taxon>Bacteria</taxon>
        <taxon>Bacillati</taxon>
        <taxon>Cyanobacteriota</taxon>
        <taxon>Cyanophyceae</taxon>
        <taxon>Oscillatoriophycideae</taxon>
        <taxon>Oscillatoriales</taxon>
        <taxon>Microcoleaceae</taxon>
        <taxon>Okeania</taxon>
    </lineage>
</organism>
<protein>
    <submittedName>
        <fullName evidence="1">Uncharacterized protein</fullName>
    </submittedName>
</protein>
<dbReference type="Proteomes" id="UP000269154">
    <property type="component" value="Unassembled WGS sequence"/>
</dbReference>